<gene>
    <name evidence="1" type="ORF">E6W99_24820</name>
</gene>
<dbReference type="RefSeq" id="WP_136358884.1">
    <property type="nucleotide sequence ID" value="NZ_CP046266.1"/>
</dbReference>
<name>A0A4S4BJF1_9BACI</name>
<reference evidence="1 2" key="1">
    <citation type="submission" date="2019-04" db="EMBL/GenBank/DDBJ databases">
        <title>Bacillus sediminilitoris sp. nov., isolated from a tidal flat sediment on the East China Sea.</title>
        <authorList>
            <person name="Wei Y."/>
            <person name="Mao H."/>
            <person name="Fang J."/>
        </authorList>
    </citation>
    <scope>NUCLEOTIDE SEQUENCE [LARGE SCALE GENOMIC DNA]</scope>
    <source>
        <strain evidence="1 2">DSL-17</strain>
    </source>
</reference>
<organism evidence="1 2">
    <name type="scientific">Metabacillus sediminilitoris</name>
    <dbReference type="NCBI Taxonomy" id="2567941"/>
    <lineage>
        <taxon>Bacteria</taxon>
        <taxon>Bacillati</taxon>
        <taxon>Bacillota</taxon>
        <taxon>Bacilli</taxon>
        <taxon>Bacillales</taxon>
        <taxon>Bacillaceae</taxon>
        <taxon>Metabacillus</taxon>
    </lineage>
</organism>
<dbReference type="InterPro" id="IPR028082">
    <property type="entry name" value="Peripla_BP_I"/>
</dbReference>
<proteinExistence type="predicted"/>
<keyword evidence="2" id="KW-1185">Reference proteome</keyword>
<dbReference type="OrthoDB" id="6196975at2"/>
<dbReference type="EMBL" id="SSNT01000033">
    <property type="protein sequence ID" value="THF74777.1"/>
    <property type="molecule type" value="Genomic_DNA"/>
</dbReference>
<dbReference type="Proteomes" id="UP000310334">
    <property type="component" value="Unassembled WGS sequence"/>
</dbReference>
<sequence>MCKKTLEEKEVKIPVIGKDGISEMVEAIEAGKMNASKAQNPYDIGYLSVNRQKEQLMETKLKKEL</sequence>
<comment type="caution">
    <text evidence="1">The sequence shown here is derived from an EMBL/GenBank/DDBJ whole genome shotgun (WGS) entry which is preliminary data.</text>
</comment>
<protein>
    <submittedName>
        <fullName evidence="1">Uncharacterized protein</fullName>
    </submittedName>
</protein>
<accession>A0A4S4BJF1</accession>
<dbReference type="SUPFAM" id="SSF53822">
    <property type="entry name" value="Periplasmic binding protein-like I"/>
    <property type="match status" value="1"/>
</dbReference>
<evidence type="ECO:0000313" key="1">
    <source>
        <dbReference type="EMBL" id="THF74777.1"/>
    </source>
</evidence>
<dbReference type="AlphaFoldDB" id="A0A4S4BJF1"/>
<dbReference type="Gene3D" id="3.40.50.2300">
    <property type="match status" value="1"/>
</dbReference>
<evidence type="ECO:0000313" key="2">
    <source>
        <dbReference type="Proteomes" id="UP000310334"/>
    </source>
</evidence>